<evidence type="ECO:0008006" key="3">
    <source>
        <dbReference type="Google" id="ProtNLM"/>
    </source>
</evidence>
<dbReference type="EMBL" id="JAOAMU010000003">
    <property type="protein sequence ID" value="MCT2562415.1"/>
    <property type="molecule type" value="Genomic_DNA"/>
</dbReference>
<proteinExistence type="predicted"/>
<accession>A0ABT2IUU9</accession>
<dbReference type="Proteomes" id="UP001525566">
    <property type="component" value="Unassembled WGS sequence"/>
</dbReference>
<comment type="caution">
    <text evidence="1">The sequence shown here is derived from an EMBL/GenBank/DDBJ whole genome shotgun (WGS) entry which is preliminary data.</text>
</comment>
<evidence type="ECO:0000313" key="2">
    <source>
        <dbReference type="Proteomes" id="UP001525566"/>
    </source>
</evidence>
<sequence length="290" mass="31511">MKTKKLVYSLIFTIIFGIRATSQIMISNTPGIFNPHPNALLDIKDSKKGTIFTKADNISSFPLYNNLEEDFFGDLPSLEGAIIYNKEDKQYYKYDGTVWIPALQLGAFYNPFETRQKANTSEQWSCIGLPGLNTCSLGQLFGTNNRKIIPLSTTTNRSQLLVNNLNLATGADYVTIPTAGLYHVSGVVGFSGTSVLGLGDNVSYWVNLDVSYDNGSTWNTLALSQTLQYGGLFIDVGQAGDKSASVSATVTLPANARIRLAASVSTEAVVSVYSSSTGHKDTFINIKKLK</sequence>
<evidence type="ECO:0000313" key="1">
    <source>
        <dbReference type="EMBL" id="MCT2562415.1"/>
    </source>
</evidence>
<protein>
    <recommendedName>
        <fullName evidence="3">C1q domain-containing protein</fullName>
    </recommendedName>
</protein>
<organism evidence="1 2">
    <name type="scientific">Chryseobacterium herbae</name>
    <dbReference type="NCBI Taxonomy" id="2976476"/>
    <lineage>
        <taxon>Bacteria</taxon>
        <taxon>Pseudomonadati</taxon>
        <taxon>Bacteroidota</taxon>
        <taxon>Flavobacteriia</taxon>
        <taxon>Flavobacteriales</taxon>
        <taxon>Weeksellaceae</taxon>
        <taxon>Chryseobacterium group</taxon>
        <taxon>Chryseobacterium</taxon>
    </lineage>
</organism>
<keyword evidence="2" id="KW-1185">Reference proteome</keyword>
<dbReference type="RefSeq" id="WP_259838848.1">
    <property type="nucleotide sequence ID" value="NZ_JAOAMU010000003.1"/>
</dbReference>
<gene>
    <name evidence="1" type="ORF">N0B48_10975</name>
</gene>
<name>A0ABT2IUU9_9FLAO</name>
<reference evidence="1 2" key="1">
    <citation type="submission" date="2022-09" db="EMBL/GenBank/DDBJ databases">
        <title>Chryseobacterium oleae sp.nov., isolated from the inter-root soil of Pyrola calliantha H. Andr. in Tibet.</title>
        <authorList>
            <person name="Li Z."/>
        </authorList>
    </citation>
    <scope>NUCLEOTIDE SEQUENCE [LARGE SCALE GENOMIC DNA]</scope>
    <source>
        <strain evidence="2">pc1-10</strain>
    </source>
</reference>